<dbReference type="EMBL" id="MG011689">
    <property type="protein sequence ID" value="AVK75371.1"/>
    <property type="molecule type" value="Genomic_DNA"/>
</dbReference>
<sequence>MGTSQSTGADAPAEASENTLASWIRLDEVREALLGCVDPNTGTADIADVLALEYAHNHRIASEVVALASNGRRLYVGVTLLPGVGVSVRLAVEPCGRMSSVTREGWQSTWTRQEVAGAIAAASVLAPMTLSESCYHGYSEYGVQACSLWRRCWLPTAMAALRAGPGCSVWTADRIDRMGTVLRTLVDLCAQRDSGLDNMRAALPAGVVPDQALDLADAIFGLSTGTEGFFNNRPQVIADVTDVQENLRGMLSWIDAMERTDVLFDHLLKHHHAERIARMADSDPRLTLP</sequence>
<accession>A0A2U7UAA1</accession>
<dbReference type="RefSeq" id="YP_009483640.1">
    <property type="nucleotide sequence ID" value="NC_037667.1"/>
</dbReference>
<dbReference type="GeneID" id="36844512"/>
<dbReference type="Proteomes" id="UP000248852">
    <property type="component" value="Segment"/>
</dbReference>
<dbReference type="KEGG" id="vg:36844512"/>
<gene>
    <name evidence="1" type="ORF">pqer_cds_949</name>
</gene>
<reference evidence="1" key="1">
    <citation type="journal article" date="2018" name="Nat. Commun.">
        <title>Diversity and evolution of the emerging Pandoraviridae family.</title>
        <authorList>
            <person name="Legendre M."/>
            <person name="Fabre E."/>
            <person name="Poirot O."/>
            <person name="Jeudy S."/>
            <person name="Lartigue A."/>
            <person name="Alempic J.M."/>
            <person name="Beucher L."/>
            <person name="Philippe N."/>
            <person name="Bertaux L."/>
            <person name="Christo-Foroux E."/>
            <person name="Labadie K."/>
            <person name="Coute Y."/>
            <person name="Abergel C."/>
            <person name="Claverie J.M."/>
        </authorList>
    </citation>
    <scope>NUCLEOTIDE SEQUENCE [LARGE SCALE GENOMIC DNA]</scope>
    <source>
        <strain evidence="1">Quercus</strain>
    </source>
</reference>
<organism evidence="1">
    <name type="scientific">Pandoravirus quercus</name>
    <dbReference type="NCBI Taxonomy" id="2107709"/>
    <lineage>
        <taxon>Viruses</taxon>
        <taxon>Pandoravirus</taxon>
    </lineage>
</organism>
<evidence type="ECO:0000313" key="1">
    <source>
        <dbReference type="EMBL" id="AVK75371.1"/>
    </source>
</evidence>
<name>A0A2U7UAA1_9VIRU</name>
<proteinExistence type="predicted"/>
<protein>
    <submittedName>
        <fullName evidence="1">Uncharacterized protein</fullName>
    </submittedName>
</protein>